<keyword evidence="3" id="KW-1185">Reference proteome</keyword>
<sequence length="265" mass="28768">MNKSLHELLDLSGRIALVSGGGGYLGSSICEALAELGASVVVASRDRQRCESQAEALYGAGPQGHHRGIELDVTSRASVERGVEALREQYGGLDILINNAWSGRKNSWDSIDEDDWYYDVDISLNSVFRMVKRCYPLLKERSGCIVNIASMYGHVAPDYRLYAGTDHANPPSYGAAKAGVLQFTRYLASFLSPDAIRVNAISPGAFPHAITQDNQAFMQRLKDKVPLGRLGEPHELKGAIALLCSDAGSYMTGQNICVDGGWATW</sequence>
<dbReference type="GO" id="GO:0016491">
    <property type="term" value="F:oxidoreductase activity"/>
    <property type="evidence" value="ECO:0007669"/>
    <property type="project" value="UniProtKB-KW"/>
</dbReference>
<dbReference type="PANTHER" id="PTHR42760:SF40">
    <property type="entry name" value="3-OXOACYL-[ACYL-CARRIER-PROTEIN] REDUCTASE, CHLOROPLASTIC"/>
    <property type="match status" value="1"/>
</dbReference>
<dbReference type="RefSeq" id="WP_386776288.1">
    <property type="nucleotide sequence ID" value="NZ_JBHRUG010000031.1"/>
</dbReference>
<dbReference type="SUPFAM" id="SSF51735">
    <property type="entry name" value="NAD(P)-binding Rossmann-fold domains"/>
    <property type="match status" value="1"/>
</dbReference>
<protein>
    <submittedName>
        <fullName evidence="2">SDR family NAD(P)-dependent oxidoreductase</fullName>
        <ecNumber evidence="2">1.1.1.-</ecNumber>
    </submittedName>
</protein>
<proteinExistence type="inferred from homology"/>
<dbReference type="EMBL" id="JBHRUG010000031">
    <property type="protein sequence ID" value="MFC3285522.1"/>
    <property type="molecule type" value="Genomic_DNA"/>
</dbReference>
<name>A0ABV7LT23_9GAMM</name>
<keyword evidence="2" id="KW-0560">Oxidoreductase</keyword>
<accession>A0ABV7LT23</accession>
<dbReference type="EC" id="1.1.1.-" evidence="2"/>
<evidence type="ECO:0000313" key="3">
    <source>
        <dbReference type="Proteomes" id="UP001595579"/>
    </source>
</evidence>
<dbReference type="PANTHER" id="PTHR42760">
    <property type="entry name" value="SHORT-CHAIN DEHYDROGENASES/REDUCTASES FAMILY MEMBER"/>
    <property type="match status" value="1"/>
</dbReference>
<evidence type="ECO:0000313" key="2">
    <source>
        <dbReference type="EMBL" id="MFC3285522.1"/>
    </source>
</evidence>
<dbReference type="PRINTS" id="PR00080">
    <property type="entry name" value="SDRFAMILY"/>
</dbReference>
<evidence type="ECO:0000256" key="1">
    <source>
        <dbReference type="ARBA" id="ARBA00006484"/>
    </source>
</evidence>
<dbReference type="Gene3D" id="3.40.50.720">
    <property type="entry name" value="NAD(P)-binding Rossmann-like Domain"/>
    <property type="match status" value="1"/>
</dbReference>
<dbReference type="Proteomes" id="UP001595579">
    <property type="component" value="Unassembled WGS sequence"/>
</dbReference>
<gene>
    <name evidence="2" type="ORF">ACFOEV_18125</name>
</gene>
<dbReference type="InterPro" id="IPR036291">
    <property type="entry name" value="NAD(P)-bd_dom_sf"/>
</dbReference>
<dbReference type="InterPro" id="IPR002347">
    <property type="entry name" value="SDR_fam"/>
</dbReference>
<dbReference type="Pfam" id="PF13561">
    <property type="entry name" value="adh_short_C2"/>
    <property type="match status" value="1"/>
</dbReference>
<organism evidence="2 3">
    <name type="scientific">Litchfieldella rifensis</name>
    <dbReference type="NCBI Taxonomy" id="762643"/>
    <lineage>
        <taxon>Bacteria</taxon>
        <taxon>Pseudomonadati</taxon>
        <taxon>Pseudomonadota</taxon>
        <taxon>Gammaproteobacteria</taxon>
        <taxon>Oceanospirillales</taxon>
        <taxon>Halomonadaceae</taxon>
        <taxon>Litchfieldella</taxon>
    </lineage>
</organism>
<comment type="caution">
    <text evidence="2">The sequence shown here is derived from an EMBL/GenBank/DDBJ whole genome shotgun (WGS) entry which is preliminary data.</text>
</comment>
<comment type="similarity">
    <text evidence="1">Belongs to the short-chain dehydrogenases/reductases (SDR) family.</text>
</comment>
<reference evidence="3" key="1">
    <citation type="journal article" date="2019" name="Int. J. Syst. Evol. Microbiol.">
        <title>The Global Catalogue of Microorganisms (GCM) 10K type strain sequencing project: providing services to taxonomists for standard genome sequencing and annotation.</title>
        <authorList>
            <consortium name="The Broad Institute Genomics Platform"/>
            <consortium name="The Broad Institute Genome Sequencing Center for Infectious Disease"/>
            <person name="Wu L."/>
            <person name="Ma J."/>
        </authorList>
    </citation>
    <scope>NUCLEOTIDE SEQUENCE [LARGE SCALE GENOMIC DNA]</scope>
    <source>
        <strain evidence="3">CECT 7698</strain>
    </source>
</reference>
<dbReference type="PRINTS" id="PR00081">
    <property type="entry name" value="GDHRDH"/>
</dbReference>